<name>A0A7J6H392_CANSA</name>
<reference evidence="1 2" key="1">
    <citation type="journal article" date="2020" name="bioRxiv">
        <title>Sequence and annotation of 42 cannabis genomes reveals extensive copy number variation in cannabinoid synthesis and pathogen resistance genes.</title>
        <authorList>
            <person name="Mckernan K.J."/>
            <person name="Helbert Y."/>
            <person name="Kane L.T."/>
            <person name="Ebling H."/>
            <person name="Zhang L."/>
            <person name="Liu B."/>
            <person name="Eaton Z."/>
            <person name="Mclaughlin S."/>
            <person name="Kingan S."/>
            <person name="Baybayan P."/>
            <person name="Concepcion G."/>
            <person name="Jordan M."/>
            <person name="Riva A."/>
            <person name="Barbazuk W."/>
            <person name="Harkins T."/>
        </authorList>
    </citation>
    <scope>NUCLEOTIDE SEQUENCE [LARGE SCALE GENOMIC DNA]</scope>
    <source>
        <strain evidence="2">cv. Jamaican Lion 4</strain>
        <tissue evidence="1">Leaf</tissue>
    </source>
</reference>
<evidence type="ECO:0000313" key="2">
    <source>
        <dbReference type="Proteomes" id="UP000525078"/>
    </source>
</evidence>
<protein>
    <submittedName>
        <fullName evidence="1">Uncharacterized protein</fullName>
    </submittedName>
</protein>
<evidence type="ECO:0000313" key="1">
    <source>
        <dbReference type="EMBL" id="KAF4389687.1"/>
    </source>
</evidence>
<organism evidence="1 2">
    <name type="scientific">Cannabis sativa</name>
    <name type="common">Hemp</name>
    <name type="synonym">Marijuana</name>
    <dbReference type="NCBI Taxonomy" id="3483"/>
    <lineage>
        <taxon>Eukaryota</taxon>
        <taxon>Viridiplantae</taxon>
        <taxon>Streptophyta</taxon>
        <taxon>Embryophyta</taxon>
        <taxon>Tracheophyta</taxon>
        <taxon>Spermatophyta</taxon>
        <taxon>Magnoliopsida</taxon>
        <taxon>eudicotyledons</taxon>
        <taxon>Gunneridae</taxon>
        <taxon>Pentapetalae</taxon>
        <taxon>rosids</taxon>
        <taxon>fabids</taxon>
        <taxon>Rosales</taxon>
        <taxon>Cannabaceae</taxon>
        <taxon>Cannabis</taxon>
    </lineage>
</organism>
<proteinExistence type="predicted"/>
<dbReference type="EMBL" id="JAATIP010000031">
    <property type="protein sequence ID" value="KAF4389687.1"/>
    <property type="molecule type" value="Genomic_DNA"/>
</dbReference>
<sequence>MAEAVGGYYAMCSNCDVSKSIKNVIKILYGGYPISWKKNTTIKVQHILQLDRDHYKITNYNKLVVMNGQQIT</sequence>
<accession>A0A7J6H392</accession>
<comment type="caution">
    <text evidence="1">The sequence shown here is derived from an EMBL/GenBank/DDBJ whole genome shotgun (WGS) entry which is preliminary data.</text>
</comment>
<gene>
    <name evidence="1" type="ORF">F8388_009820</name>
</gene>
<dbReference type="Proteomes" id="UP000525078">
    <property type="component" value="Unassembled WGS sequence"/>
</dbReference>
<dbReference type="AlphaFoldDB" id="A0A7J6H392"/>